<name>A0A915K450_ROMCU</name>
<proteinExistence type="predicted"/>
<reference evidence="2" key="1">
    <citation type="submission" date="2022-11" db="UniProtKB">
        <authorList>
            <consortium name="WormBaseParasite"/>
        </authorList>
    </citation>
    <scope>IDENTIFICATION</scope>
</reference>
<dbReference type="WBParaSite" id="nRc.2.0.1.t33545-RA">
    <property type="protein sequence ID" value="nRc.2.0.1.t33545-RA"/>
    <property type="gene ID" value="nRc.2.0.1.g33545"/>
</dbReference>
<keyword evidence="1" id="KW-1185">Reference proteome</keyword>
<accession>A0A915K450</accession>
<dbReference type="Gene3D" id="1.10.1370.10">
    <property type="entry name" value="Neurolysin, domain 3"/>
    <property type="match status" value="1"/>
</dbReference>
<dbReference type="PANTHER" id="PTHR11804">
    <property type="entry name" value="PROTEASE M3 THIMET OLIGOPEPTIDASE-RELATED"/>
    <property type="match status" value="1"/>
</dbReference>
<dbReference type="InterPro" id="IPR024077">
    <property type="entry name" value="Neurolysin/TOP_dom2"/>
</dbReference>
<sequence length="319" mass="36564">MARACLGKGFLAPFNNIRTQKAFRYVILLPEIPSCNSTNNELLRFVEADELPPYKKGIPFGDAIEGTAKLALEFEHSFAEHCVRMNDVHLSKTFSTVVEPLCKDQARLSYAWCTLRHLYSITQFKTQESAVKAETRLAEIQRVVSRCLASQYNNGPFGRAIKEVAADEQFLNFWQTRLCDVYLAEARLNGTGLDPASNRKLNLARSKLEKDMNAYSANVARTAVECTHYVRNASCLEDAPTSLLYEWAIDPNLYKKGPYMVTLSHKSYNAFMKYCRDRLLRYKHFVFWNNRAAFREKSVYYNNSLIVDDIRIGRISTSN</sequence>
<dbReference type="SUPFAM" id="SSF55486">
    <property type="entry name" value="Metalloproteases ('zincins'), catalytic domain"/>
    <property type="match status" value="1"/>
</dbReference>
<dbReference type="Proteomes" id="UP000887565">
    <property type="component" value="Unplaced"/>
</dbReference>
<dbReference type="InterPro" id="IPR045090">
    <property type="entry name" value="Pept_M3A_M3B"/>
</dbReference>
<evidence type="ECO:0000313" key="1">
    <source>
        <dbReference type="Proteomes" id="UP000887565"/>
    </source>
</evidence>
<dbReference type="PANTHER" id="PTHR11804:SF83">
    <property type="entry name" value="LD37516P"/>
    <property type="match status" value="1"/>
</dbReference>
<dbReference type="GO" id="GO:0004222">
    <property type="term" value="F:metalloendopeptidase activity"/>
    <property type="evidence" value="ECO:0007669"/>
    <property type="project" value="InterPro"/>
</dbReference>
<protein>
    <submittedName>
        <fullName evidence="2">Uncharacterized protein</fullName>
    </submittedName>
</protein>
<dbReference type="GO" id="GO:0006508">
    <property type="term" value="P:proteolysis"/>
    <property type="evidence" value="ECO:0007669"/>
    <property type="project" value="InterPro"/>
</dbReference>
<evidence type="ECO:0000313" key="2">
    <source>
        <dbReference type="WBParaSite" id="nRc.2.0.1.t33545-RA"/>
    </source>
</evidence>
<organism evidence="1 2">
    <name type="scientific">Romanomermis culicivorax</name>
    <name type="common">Nematode worm</name>
    <dbReference type="NCBI Taxonomy" id="13658"/>
    <lineage>
        <taxon>Eukaryota</taxon>
        <taxon>Metazoa</taxon>
        <taxon>Ecdysozoa</taxon>
        <taxon>Nematoda</taxon>
        <taxon>Enoplea</taxon>
        <taxon>Dorylaimia</taxon>
        <taxon>Mermithida</taxon>
        <taxon>Mermithoidea</taxon>
        <taxon>Mermithidae</taxon>
        <taxon>Romanomermis</taxon>
    </lineage>
</organism>
<dbReference type="OMA" id="AVECTHY"/>
<dbReference type="AlphaFoldDB" id="A0A915K450"/>